<evidence type="ECO:0000256" key="2">
    <source>
        <dbReference type="ARBA" id="ARBA00022448"/>
    </source>
</evidence>
<keyword evidence="2" id="KW-0813">Transport</keyword>
<dbReference type="PANTHER" id="PTHR42953">
    <property type="entry name" value="HIGH-AFFINITY ZINC UPTAKE SYSTEM PROTEIN ZNUA-RELATED"/>
    <property type="match status" value="1"/>
</dbReference>
<dbReference type="AlphaFoldDB" id="A0A0F8YBV2"/>
<protein>
    <recommendedName>
        <fullName evidence="5">Zinc ABC transporter substrate-binding protein</fullName>
    </recommendedName>
</protein>
<dbReference type="EMBL" id="LAZR01067422">
    <property type="protein sequence ID" value="KKK51614.1"/>
    <property type="molecule type" value="Genomic_DNA"/>
</dbReference>
<dbReference type="GO" id="GO:0030001">
    <property type="term" value="P:metal ion transport"/>
    <property type="evidence" value="ECO:0007669"/>
    <property type="project" value="InterPro"/>
</dbReference>
<evidence type="ECO:0000256" key="1">
    <source>
        <dbReference type="ARBA" id="ARBA00011028"/>
    </source>
</evidence>
<organism evidence="4">
    <name type="scientific">marine sediment metagenome</name>
    <dbReference type="NCBI Taxonomy" id="412755"/>
    <lineage>
        <taxon>unclassified sequences</taxon>
        <taxon>metagenomes</taxon>
        <taxon>ecological metagenomes</taxon>
    </lineage>
</organism>
<sequence>MKSGLKVKNLFSTVLLALVFSVPPSVAASKPVVLASIKPVAMLVKAVVGDELSVDVLLAENASPHDHALKFSDIRAIKSADLVVWVGPELEGVLVKPLSTVPTDEQLQLTDLTTLHWPDDVEGEHDDHEHGHGAYTRDPHIWLNPKNSSSVVMAIAEILKEKYPEKGHLFEKNASEFIHNINELNSLIQNRIDLVNGHGFVVTHDGYGHFVDYFGLNQLATIKLAGGGVLGARHYGEIIAMGDRVTCVFGERQLNNKSSIKLASQLGANWAELDLMGSGITLTKESYLQFFSGFTDTFLACLEK</sequence>
<dbReference type="InterPro" id="IPR050492">
    <property type="entry name" value="Bact_metal-bind_prot9"/>
</dbReference>
<reference evidence="4" key="1">
    <citation type="journal article" date="2015" name="Nature">
        <title>Complex archaea that bridge the gap between prokaryotes and eukaryotes.</title>
        <authorList>
            <person name="Spang A."/>
            <person name="Saw J.H."/>
            <person name="Jorgensen S.L."/>
            <person name="Zaremba-Niedzwiedzka K."/>
            <person name="Martijn J."/>
            <person name="Lind A.E."/>
            <person name="van Eijk R."/>
            <person name="Schleper C."/>
            <person name="Guy L."/>
            <person name="Ettema T.J."/>
        </authorList>
    </citation>
    <scope>NUCLEOTIDE SEQUENCE</scope>
</reference>
<feature type="non-terminal residue" evidence="4">
    <location>
        <position position="304"/>
    </location>
</feature>
<accession>A0A0F8YBV2</accession>
<dbReference type="SUPFAM" id="SSF53807">
    <property type="entry name" value="Helical backbone' metal receptor"/>
    <property type="match status" value="1"/>
</dbReference>
<dbReference type="PANTHER" id="PTHR42953:SF3">
    <property type="entry name" value="HIGH-AFFINITY ZINC UPTAKE SYSTEM PROTEIN ZNUA"/>
    <property type="match status" value="1"/>
</dbReference>
<evidence type="ECO:0000256" key="3">
    <source>
        <dbReference type="ARBA" id="ARBA00022729"/>
    </source>
</evidence>
<comment type="caution">
    <text evidence="4">The sequence shown here is derived from an EMBL/GenBank/DDBJ whole genome shotgun (WGS) entry which is preliminary data.</text>
</comment>
<name>A0A0F8YBV2_9ZZZZ</name>
<comment type="similarity">
    <text evidence="1">Belongs to the bacterial solute-binding protein 9 family.</text>
</comment>
<keyword evidence="3" id="KW-0732">Signal</keyword>
<dbReference type="GO" id="GO:0046872">
    <property type="term" value="F:metal ion binding"/>
    <property type="evidence" value="ECO:0007669"/>
    <property type="project" value="InterPro"/>
</dbReference>
<evidence type="ECO:0000313" key="4">
    <source>
        <dbReference type="EMBL" id="KKK51614.1"/>
    </source>
</evidence>
<dbReference type="Gene3D" id="3.40.50.1980">
    <property type="entry name" value="Nitrogenase molybdenum iron protein domain"/>
    <property type="match status" value="2"/>
</dbReference>
<proteinExistence type="inferred from homology"/>
<evidence type="ECO:0008006" key="5">
    <source>
        <dbReference type="Google" id="ProtNLM"/>
    </source>
</evidence>
<gene>
    <name evidence="4" type="ORF">LCGC14_3113180</name>
</gene>
<dbReference type="InterPro" id="IPR006127">
    <property type="entry name" value="ZnuA-like"/>
</dbReference>
<dbReference type="Pfam" id="PF01297">
    <property type="entry name" value="ZnuA"/>
    <property type="match status" value="1"/>
</dbReference>